<dbReference type="GO" id="GO:0005886">
    <property type="term" value="C:plasma membrane"/>
    <property type="evidence" value="ECO:0007669"/>
    <property type="project" value="UniProtKB-SubCell"/>
</dbReference>
<evidence type="ECO:0000259" key="12">
    <source>
        <dbReference type="Pfam" id="PF08263"/>
    </source>
</evidence>
<dbReference type="Gene3D" id="3.80.10.10">
    <property type="entry name" value="Ribonuclease Inhibitor"/>
    <property type="match status" value="5"/>
</dbReference>
<comment type="caution">
    <text evidence="14">The sequence shown here is derived from an EMBL/GenBank/DDBJ whole genome shotgun (WGS) entry which is preliminary data.</text>
</comment>
<dbReference type="EMBL" id="JAVIJP010000066">
    <property type="protein sequence ID" value="KAL3620327.1"/>
    <property type="molecule type" value="Genomic_DNA"/>
</dbReference>
<keyword evidence="10" id="KW-0325">Glycoprotein</keyword>
<keyword evidence="6 11" id="KW-0732">Signal</keyword>
<keyword evidence="5" id="KW-0812">Transmembrane</keyword>
<evidence type="ECO:0000313" key="15">
    <source>
        <dbReference type="Proteomes" id="UP001632038"/>
    </source>
</evidence>
<evidence type="ECO:0000256" key="10">
    <source>
        <dbReference type="ARBA" id="ARBA00023180"/>
    </source>
</evidence>
<evidence type="ECO:0008006" key="16">
    <source>
        <dbReference type="Google" id="ProtNLM"/>
    </source>
</evidence>
<name>A0ABD3BUE5_9LAMI</name>
<dbReference type="GO" id="GO:0099402">
    <property type="term" value="P:plant organ development"/>
    <property type="evidence" value="ECO:0007669"/>
    <property type="project" value="UniProtKB-ARBA"/>
</dbReference>
<dbReference type="Pfam" id="PF00560">
    <property type="entry name" value="LRR_1"/>
    <property type="match status" value="4"/>
</dbReference>
<evidence type="ECO:0000256" key="8">
    <source>
        <dbReference type="ARBA" id="ARBA00022989"/>
    </source>
</evidence>
<sequence>MLSPKASYTVTTLFPLLIFLSFRVCYCIRNSRITIACPEIEKQSLLSFKQSLQDPSNVLASWNGTEVNCCKWKGVVCSNITGHVHELHLHASDLSGKINPSLLSLRYLKYLDLSQNNFYGTMFPSFIGSLTSLEYLNLSSAGFYGKISNSIGNLSNLHTLVLEDNYSLDVDSLEWLSGLSKLEHLNMNRVYLWKVSNWQEQVINRFPSLVELYFSSCTLDNVTVPLSDVNNISTSNLAILDLSLNFFSYNSFSIPKWIFQLNNLIYLDLSSNLIQGPIPSITNTTKLQHIDLSGNQFNSHIPDWIYSCKTLEFLNLGSNILQDSISNSIANLTSLNTLYLSENKLSGGIPKEIGEYCISLRSLDLSFNSLSGAIPNNIGNLSSLDALYLNGNKLSGNLPESTEKLFNLTYLSIEDNMLEGVVTETHFAHLSNLKYFLASGNHLTLKVSPNWIPPSKMYQLNLGSWNLGSPIPSWLETHKNIIYKIDLSNTGIYGTVPGWLWSVSFLNLSCNQLHGKIPVISDPGYDYDGRNQYIYLGSNKFSGPLPRIGKNLVDLDLSNNLFSGDLSLFLCNTTTNILGNLHLGRNHLTGELPDCLMKWSYLKTLNLANNNFSGTIPNSIGLLATLESLNLYGNNFSGHIPFSMQNCTELLKMDLADNNINGNIPEWIGENLYKLTILILRSNKLSGEITSAICQLSSLQILDLSDNMFSGVIPRCVDNFTAMATKPSLHELYYSRYYTAFLESASISTKGRELTYDTILTLVTSIDFSKNNLSGNIPMEITSLVELRSLSLSRNHLTGLIPDSIGNMKQLESLDFSRNSLSGKLPNSFTAMPSLNYMDLSYNNLTGRIPQSTCRKYGVNLCFLFLDSMST</sequence>
<evidence type="ECO:0000256" key="4">
    <source>
        <dbReference type="ARBA" id="ARBA00022614"/>
    </source>
</evidence>
<dbReference type="SUPFAM" id="SSF52047">
    <property type="entry name" value="RNI-like"/>
    <property type="match status" value="1"/>
</dbReference>
<dbReference type="InterPro" id="IPR001611">
    <property type="entry name" value="Leu-rich_rpt"/>
</dbReference>
<evidence type="ECO:0000256" key="2">
    <source>
        <dbReference type="ARBA" id="ARBA00009592"/>
    </source>
</evidence>
<dbReference type="GO" id="GO:0051707">
    <property type="term" value="P:response to other organism"/>
    <property type="evidence" value="ECO:0007669"/>
    <property type="project" value="UniProtKB-ARBA"/>
</dbReference>
<protein>
    <recommendedName>
        <fullName evidence="16">Leucine-rich repeat-containing N-terminal plant-type domain-containing protein</fullName>
    </recommendedName>
</protein>
<organism evidence="14 15">
    <name type="scientific">Castilleja foliolosa</name>
    <dbReference type="NCBI Taxonomy" id="1961234"/>
    <lineage>
        <taxon>Eukaryota</taxon>
        <taxon>Viridiplantae</taxon>
        <taxon>Streptophyta</taxon>
        <taxon>Embryophyta</taxon>
        <taxon>Tracheophyta</taxon>
        <taxon>Spermatophyta</taxon>
        <taxon>Magnoliopsida</taxon>
        <taxon>eudicotyledons</taxon>
        <taxon>Gunneridae</taxon>
        <taxon>Pentapetalae</taxon>
        <taxon>asterids</taxon>
        <taxon>lamiids</taxon>
        <taxon>Lamiales</taxon>
        <taxon>Orobanchaceae</taxon>
        <taxon>Pedicularideae</taxon>
        <taxon>Castillejinae</taxon>
        <taxon>Castilleja</taxon>
    </lineage>
</organism>
<dbReference type="Pfam" id="PF23598">
    <property type="entry name" value="LRR_14"/>
    <property type="match status" value="1"/>
</dbReference>
<keyword evidence="7" id="KW-0677">Repeat</keyword>
<dbReference type="InterPro" id="IPR013210">
    <property type="entry name" value="LRR_N_plant-typ"/>
</dbReference>
<dbReference type="FunFam" id="3.80.10.10:FF:000400">
    <property type="entry name" value="Nuclear pore complex protein NUP107"/>
    <property type="match status" value="1"/>
</dbReference>
<dbReference type="InterPro" id="IPR003591">
    <property type="entry name" value="Leu-rich_rpt_typical-subtyp"/>
</dbReference>
<dbReference type="AlphaFoldDB" id="A0ABD3BUE5"/>
<dbReference type="GO" id="GO:0009653">
    <property type="term" value="P:anatomical structure morphogenesis"/>
    <property type="evidence" value="ECO:0007669"/>
    <property type="project" value="UniProtKB-ARBA"/>
</dbReference>
<dbReference type="GO" id="GO:0006952">
    <property type="term" value="P:defense response"/>
    <property type="evidence" value="ECO:0007669"/>
    <property type="project" value="UniProtKB-ARBA"/>
</dbReference>
<dbReference type="Pfam" id="PF08263">
    <property type="entry name" value="LRRNT_2"/>
    <property type="match status" value="1"/>
</dbReference>
<feature type="signal peptide" evidence="11">
    <location>
        <begin position="1"/>
        <end position="27"/>
    </location>
</feature>
<dbReference type="FunFam" id="3.80.10.10:FF:000221">
    <property type="entry name" value="Leucine-rich repeat receptor-like protein kinase PXL1"/>
    <property type="match status" value="1"/>
</dbReference>
<keyword evidence="9" id="KW-0472">Membrane</keyword>
<feature type="domain" description="Disease resistance R13L4/SHOC-2-like LRR" evidence="13">
    <location>
        <begin position="94"/>
        <end position="343"/>
    </location>
</feature>
<dbReference type="SMART" id="SM00369">
    <property type="entry name" value="LRR_TYP"/>
    <property type="match status" value="8"/>
</dbReference>
<evidence type="ECO:0000256" key="5">
    <source>
        <dbReference type="ARBA" id="ARBA00022692"/>
    </source>
</evidence>
<keyword evidence="4" id="KW-0433">Leucine-rich repeat</keyword>
<evidence type="ECO:0000256" key="7">
    <source>
        <dbReference type="ARBA" id="ARBA00022737"/>
    </source>
</evidence>
<reference evidence="15" key="1">
    <citation type="journal article" date="2024" name="IScience">
        <title>Strigolactones Initiate the Formation of Haustorium-like Structures in Castilleja.</title>
        <authorList>
            <person name="Buerger M."/>
            <person name="Peterson D."/>
            <person name="Chory J."/>
        </authorList>
    </citation>
    <scope>NUCLEOTIDE SEQUENCE [LARGE SCALE GENOMIC DNA]</scope>
</reference>
<dbReference type="InterPro" id="IPR032675">
    <property type="entry name" value="LRR_dom_sf"/>
</dbReference>
<feature type="domain" description="Leucine-rich repeat-containing N-terminal plant-type" evidence="12">
    <location>
        <begin position="41"/>
        <end position="78"/>
    </location>
</feature>
<dbReference type="PANTHER" id="PTHR48063">
    <property type="entry name" value="LRR RECEPTOR-LIKE KINASE"/>
    <property type="match status" value="1"/>
</dbReference>
<dbReference type="Pfam" id="PF13855">
    <property type="entry name" value="LRR_8"/>
    <property type="match status" value="1"/>
</dbReference>
<gene>
    <name evidence="14" type="ORF">CASFOL_035239</name>
</gene>
<accession>A0ABD3BUE5</accession>
<dbReference type="PRINTS" id="PR00019">
    <property type="entry name" value="LEURICHRPT"/>
</dbReference>
<proteinExistence type="inferred from homology"/>
<dbReference type="PANTHER" id="PTHR48063:SF98">
    <property type="entry name" value="LRR RECEPTOR-LIKE SERINE_THREONINE-PROTEIN KINASE FLS2"/>
    <property type="match status" value="1"/>
</dbReference>
<evidence type="ECO:0000259" key="13">
    <source>
        <dbReference type="Pfam" id="PF23598"/>
    </source>
</evidence>
<dbReference type="InterPro" id="IPR046956">
    <property type="entry name" value="RLP23-like"/>
</dbReference>
<comment type="similarity">
    <text evidence="2">Belongs to the RLP family.</text>
</comment>
<evidence type="ECO:0000256" key="9">
    <source>
        <dbReference type="ARBA" id="ARBA00023136"/>
    </source>
</evidence>
<evidence type="ECO:0000256" key="3">
    <source>
        <dbReference type="ARBA" id="ARBA00022475"/>
    </source>
</evidence>
<comment type="subcellular location">
    <subcellularLocation>
        <location evidence="1">Cell membrane</location>
        <topology evidence="1">Single-pass type I membrane protein</topology>
    </subcellularLocation>
</comment>
<dbReference type="FunFam" id="3.80.10.10:FF:000095">
    <property type="entry name" value="LRR receptor-like serine/threonine-protein kinase GSO1"/>
    <property type="match status" value="2"/>
</dbReference>
<evidence type="ECO:0000256" key="1">
    <source>
        <dbReference type="ARBA" id="ARBA00004251"/>
    </source>
</evidence>
<feature type="chain" id="PRO_5044785977" description="Leucine-rich repeat-containing N-terminal plant-type domain-containing protein" evidence="11">
    <location>
        <begin position="28"/>
        <end position="871"/>
    </location>
</feature>
<keyword evidence="8" id="KW-1133">Transmembrane helix</keyword>
<evidence type="ECO:0000256" key="6">
    <source>
        <dbReference type="ARBA" id="ARBA00022729"/>
    </source>
</evidence>
<dbReference type="InterPro" id="IPR055414">
    <property type="entry name" value="LRR_R13L4/SHOC2-like"/>
</dbReference>
<evidence type="ECO:0000313" key="14">
    <source>
        <dbReference type="EMBL" id="KAL3620327.1"/>
    </source>
</evidence>
<keyword evidence="3" id="KW-1003">Cell membrane</keyword>
<evidence type="ECO:0000256" key="11">
    <source>
        <dbReference type="SAM" id="SignalP"/>
    </source>
</evidence>
<dbReference type="SUPFAM" id="SSF52058">
    <property type="entry name" value="L domain-like"/>
    <property type="match status" value="2"/>
</dbReference>
<dbReference type="Proteomes" id="UP001632038">
    <property type="component" value="Unassembled WGS sequence"/>
</dbReference>
<keyword evidence="15" id="KW-1185">Reference proteome</keyword>